<accession>A0A423PKG6</accession>
<comment type="function">
    <text evidence="10">One of several proteins that assist in the late maturation steps of the functional core of the 30S ribosomal subunit. Helps release RbfA from mature subunits. May play a role in the assembly of ribosomal proteins into the subunit. Circularly permuted GTPase that catalyzes slow GTP hydrolysis, GTPase activity is stimulated by the 30S ribosomal subunit.</text>
</comment>
<keyword evidence="5 10" id="KW-0547">Nucleotide-binding</keyword>
<keyword evidence="4 10" id="KW-0699">rRNA-binding</keyword>
<proteinExistence type="inferred from homology"/>
<evidence type="ECO:0000256" key="4">
    <source>
        <dbReference type="ARBA" id="ARBA00022730"/>
    </source>
</evidence>
<evidence type="ECO:0000256" key="9">
    <source>
        <dbReference type="ARBA" id="ARBA00023134"/>
    </source>
</evidence>
<feature type="domain" description="EngC GTPase" evidence="12">
    <location>
        <begin position="124"/>
        <end position="272"/>
    </location>
</feature>
<feature type="binding site" evidence="10">
    <location>
        <begin position="216"/>
        <end position="224"/>
    </location>
    <ligand>
        <name>GTP</name>
        <dbReference type="ChEBI" id="CHEBI:37565"/>
    </ligand>
</feature>
<evidence type="ECO:0000256" key="10">
    <source>
        <dbReference type="HAMAP-Rule" id="MF_01820"/>
    </source>
</evidence>
<dbReference type="InterPro" id="IPR010914">
    <property type="entry name" value="RsgA_GTPase_dom"/>
</dbReference>
<sequence>MTLDFERLQALGWLFDGWPQTGPWADAIAQTHRLAPDARPARVVAQHRTGYEVSDATADAFNVVSLPAWQRPNLAPGERPCVGDWLLITGAADGGAEAQTLLPRASALTRAAAGEHYGQQLIAANIDVVFLVMGLTQDFNLPRIERYLSLVRGRTQAVVVLTHADDDPSDGALAGAARARLADLDIPVVAVDAREAASVAALSPWLGPGTSAVVVGSSGAGKSTLTNTLLGHARMKTGAVRERDARGRHTTTHRALWRLPGGACLIDTPGMRELKPTGEEALDEDGFSDVAAIAARCVFRDCHHDKEPGCAINQAIATGTLDAARVANYLKLQEEIQTAAARKAARQAPRSGNRKPSRAKLRRNDQRFGKSE</sequence>
<dbReference type="GO" id="GO:0019843">
    <property type="term" value="F:rRNA binding"/>
    <property type="evidence" value="ECO:0007669"/>
    <property type="project" value="UniProtKB-KW"/>
</dbReference>
<feature type="region of interest" description="Disordered" evidence="11">
    <location>
        <begin position="340"/>
        <end position="372"/>
    </location>
</feature>
<dbReference type="PROSITE" id="PS51721">
    <property type="entry name" value="G_CP"/>
    <property type="match status" value="1"/>
</dbReference>
<comment type="similarity">
    <text evidence="10">Belongs to the TRAFAC class YlqF/YawG GTPase family. RsgA subfamily.</text>
</comment>
<comment type="cofactor">
    <cofactor evidence="10">
        <name>Zn(2+)</name>
        <dbReference type="ChEBI" id="CHEBI:29105"/>
    </cofactor>
    <text evidence="10">Binds 1 zinc ion per subunit.</text>
</comment>
<evidence type="ECO:0000259" key="12">
    <source>
        <dbReference type="PROSITE" id="PS50936"/>
    </source>
</evidence>
<evidence type="ECO:0000256" key="5">
    <source>
        <dbReference type="ARBA" id="ARBA00022741"/>
    </source>
</evidence>
<dbReference type="Pfam" id="PF03193">
    <property type="entry name" value="RsgA_GTPase"/>
    <property type="match status" value="1"/>
</dbReference>
<keyword evidence="8 10" id="KW-0694">RNA-binding</keyword>
<feature type="binding site" evidence="10">
    <location>
        <position position="302"/>
    </location>
    <ligand>
        <name>Zn(2+)</name>
        <dbReference type="ChEBI" id="CHEBI:29105"/>
    </ligand>
</feature>
<feature type="domain" description="CP-type G" evidence="13">
    <location>
        <begin position="115"/>
        <end position="274"/>
    </location>
</feature>
<dbReference type="GO" id="GO:0042274">
    <property type="term" value="P:ribosomal small subunit biogenesis"/>
    <property type="evidence" value="ECO:0007669"/>
    <property type="project" value="UniProtKB-UniRule"/>
</dbReference>
<dbReference type="GO" id="GO:0005737">
    <property type="term" value="C:cytoplasm"/>
    <property type="evidence" value="ECO:0007669"/>
    <property type="project" value="UniProtKB-SubCell"/>
</dbReference>
<dbReference type="GO" id="GO:0046872">
    <property type="term" value="F:metal ion binding"/>
    <property type="evidence" value="ECO:0007669"/>
    <property type="project" value="UniProtKB-KW"/>
</dbReference>
<dbReference type="Gene3D" id="3.40.50.300">
    <property type="entry name" value="P-loop containing nucleotide triphosphate hydrolases"/>
    <property type="match status" value="1"/>
</dbReference>
<dbReference type="FunCoup" id="A0A423PKG6">
    <property type="interactions" value="370"/>
</dbReference>
<comment type="caution">
    <text evidence="14">The sequence shown here is derived from an EMBL/GenBank/DDBJ whole genome shotgun (WGS) entry which is preliminary data.</text>
</comment>
<dbReference type="InterPro" id="IPR027417">
    <property type="entry name" value="P-loop_NTPase"/>
</dbReference>
<dbReference type="Proteomes" id="UP000285310">
    <property type="component" value="Unassembled WGS sequence"/>
</dbReference>
<comment type="subcellular location">
    <subcellularLocation>
        <location evidence="10">Cytoplasm</location>
    </subcellularLocation>
</comment>
<dbReference type="GO" id="GO:0003924">
    <property type="term" value="F:GTPase activity"/>
    <property type="evidence" value="ECO:0007669"/>
    <property type="project" value="UniProtKB-UniRule"/>
</dbReference>
<dbReference type="AlphaFoldDB" id="A0A423PKG6"/>
<dbReference type="Gene3D" id="1.10.40.50">
    <property type="entry name" value="Probable gtpase engc, domain 3"/>
    <property type="match status" value="1"/>
</dbReference>
<keyword evidence="3 10" id="KW-0479">Metal-binding</keyword>
<keyword evidence="7 10" id="KW-0862">Zinc</keyword>
<feature type="compositionally biased region" description="Basic and acidic residues" evidence="11">
    <location>
        <begin position="362"/>
        <end position="372"/>
    </location>
</feature>
<feature type="binding site" evidence="10">
    <location>
        <position position="297"/>
    </location>
    <ligand>
        <name>Zn(2+)</name>
        <dbReference type="ChEBI" id="CHEBI:29105"/>
    </ligand>
</feature>
<comment type="subunit">
    <text evidence="10">Monomer. Associates with 30S ribosomal subunit, binds 16S rRNA.</text>
</comment>
<dbReference type="GO" id="GO:0005525">
    <property type="term" value="F:GTP binding"/>
    <property type="evidence" value="ECO:0007669"/>
    <property type="project" value="UniProtKB-UniRule"/>
</dbReference>
<dbReference type="RefSeq" id="WP_123658815.1">
    <property type="nucleotide sequence ID" value="NZ_AYKG01000038.1"/>
</dbReference>
<evidence type="ECO:0000313" key="14">
    <source>
        <dbReference type="EMBL" id="ROO26088.1"/>
    </source>
</evidence>
<evidence type="ECO:0000256" key="7">
    <source>
        <dbReference type="ARBA" id="ARBA00022833"/>
    </source>
</evidence>
<dbReference type="SUPFAM" id="SSF52540">
    <property type="entry name" value="P-loop containing nucleoside triphosphate hydrolases"/>
    <property type="match status" value="1"/>
</dbReference>
<dbReference type="PANTHER" id="PTHR32120">
    <property type="entry name" value="SMALL RIBOSOMAL SUBUNIT BIOGENESIS GTPASE RSGA"/>
    <property type="match status" value="1"/>
</dbReference>
<dbReference type="InParanoid" id="A0A423PKG6"/>
<dbReference type="EMBL" id="AYKG01000038">
    <property type="protein sequence ID" value="ROO26088.1"/>
    <property type="molecule type" value="Genomic_DNA"/>
</dbReference>
<feature type="binding site" evidence="10">
    <location>
        <position position="304"/>
    </location>
    <ligand>
        <name>Zn(2+)</name>
        <dbReference type="ChEBI" id="CHEBI:29105"/>
    </ligand>
</feature>
<dbReference type="NCBIfam" id="TIGR00157">
    <property type="entry name" value="ribosome small subunit-dependent GTPase A"/>
    <property type="match status" value="1"/>
</dbReference>
<organism evidence="14 15">
    <name type="scientific">Salinisphaera japonica YTM-1</name>
    <dbReference type="NCBI Taxonomy" id="1209778"/>
    <lineage>
        <taxon>Bacteria</taxon>
        <taxon>Pseudomonadati</taxon>
        <taxon>Pseudomonadota</taxon>
        <taxon>Gammaproteobacteria</taxon>
        <taxon>Salinisphaerales</taxon>
        <taxon>Salinisphaeraceae</taxon>
        <taxon>Salinisphaera</taxon>
    </lineage>
</organism>
<comment type="caution">
    <text evidence="10">Lacks conserved residue(s) required for the propagation of feature annotation.</text>
</comment>
<evidence type="ECO:0000256" key="3">
    <source>
        <dbReference type="ARBA" id="ARBA00022723"/>
    </source>
</evidence>
<feature type="compositionally biased region" description="Low complexity" evidence="11">
    <location>
        <begin position="340"/>
        <end position="350"/>
    </location>
</feature>
<dbReference type="PANTHER" id="PTHR32120:SF10">
    <property type="entry name" value="SMALL RIBOSOMAL SUBUNIT BIOGENESIS GTPASE RSGA"/>
    <property type="match status" value="1"/>
</dbReference>
<dbReference type="PROSITE" id="PS50936">
    <property type="entry name" value="ENGC_GTPASE"/>
    <property type="match status" value="1"/>
</dbReference>
<keyword evidence="2 10" id="KW-0690">Ribosome biogenesis</keyword>
<keyword evidence="9 10" id="KW-0342">GTP-binding</keyword>
<keyword evidence="15" id="KW-1185">Reference proteome</keyword>
<evidence type="ECO:0000256" key="6">
    <source>
        <dbReference type="ARBA" id="ARBA00022801"/>
    </source>
</evidence>
<evidence type="ECO:0000256" key="2">
    <source>
        <dbReference type="ARBA" id="ARBA00022517"/>
    </source>
</evidence>
<dbReference type="EC" id="3.6.1.-" evidence="10"/>
<keyword evidence="6 10" id="KW-0378">Hydrolase</keyword>
<feature type="compositionally biased region" description="Basic residues" evidence="11">
    <location>
        <begin position="352"/>
        <end position="361"/>
    </location>
</feature>
<dbReference type="CDD" id="cd01854">
    <property type="entry name" value="YjeQ_EngC"/>
    <property type="match status" value="1"/>
</dbReference>
<protein>
    <recommendedName>
        <fullName evidence="10">Small ribosomal subunit biogenesis GTPase RsgA</fullName>
        <ecNumber evidence="10">3.6.1.-</ecNumber>
    </recommendedName>
</protein>
<feature type="binding site" evidence="10">
    <location>
        <position position="310"/>
    </location>
    <ligand>
        <name>Zn(2+)</name>
        <dbReference type="ChEBI" id="CHEBI:29105"/>
    </ligand>
</feature>
<dbReference type="HAMAP" id="MF_01820">
    <property type="entry name" value="GTPase_RsgA"/>
    <property type="match status" value="1"/>
</dbReference>
<reference evidence="14 15" key="1">
    <citation type="submission" date="2013-10" db="EMBL/GenBank/DDBJ databases">
        <title>Salinisphaera japonica YTM-1 Genome Sequencing.</title>
        <authorList>
            <person name="Lai Q."/>
            <person name="Li C."/>
            <person name="Shao Z."/>
        </authorList>
    </citation>
    <scope>NUCLEOTIDE SEQUENCE [LARGE SCALE GENOMIC DNA]</scope>
    <source>
        <strain evidence="14 15">YTM-1</strain>
    </source>
</reference>
<evidence type="ECO:0000256" key="1">
    <source>
        <dbReference type="ARBA" id="ARBA00022490"/>
    </source>
</evidence>
<evidence type="ECO:0000259" key="13">
    <source>
        <dbReference type="PROSITE" id="PS51721"/>
    </source>
</evidence>
<evidence type="ECO:0000256" key="8">
    <source>
        <dbReference type="ARBA" id="ARBA00022884"/>
    </source>
</evidence>
<evidence type="ECO:0000256" key="11">
    <source>
        <dbReference type="SAM" id="MobiDB-lite"/>
    </source>
</evidence>
<gene>
    <name evidence="10" type="primary">rsgA</name>
    <name evidence="14" type="ORF">SAJA_11695</name>
</gene>
<dbReference type="InterPro" id="IPR030378">
    <property type="entry name" value="G_CP_dom"/>
</dbReference>
<dbReference type="OrthoDB" id="9809485at2"/>
<keyword evidence="1 10" id="KW-0963">Cytoplasm</keyword>
<dbReference type="InterPro" id="IPR004881">
    <property type="entry name" value="Ribosome_biogen_GTPase_RsgA"/>
</dbReference>
<evidence type="ECO:0000313" key="15">
    <source>
        <dbReference type="Proteomes" id="UP000285310"/>
    </source>
</evidence>
<name>A0A423PKG6_9GAMM</name>